<keyword evidence="2" id="KW-1185">Reference proteome</keyword>
<comment type="caution">
    <text evidence="1">The sequence shown here is derived from an EMBL/GenBank/DDBJ whole genome shotgun (WGS) entry which is preliminary data.</text>
</comment>
<dbReference type="SUPFAM" id="SSF81383">
    <property type="entry name" value="F-box domain"/>
    <property type="match status" value="1"/>
</dbReference>
<gene>
    <name evidence="1" type="ORF">FRX31_027294</name>
</gene>
<dbReference type="Gene3D" id="1.20.1280.50">
    <property type="match status" value="1"/>
</dbReference>
<dbReference type="Proteomes" id="UP000554482">
    <property type="component" value="Unassembled WGS sequence"/>
</dbReference>
<reference evidence="1 2" key="1">
    <citation type="submission" date="2020-06" db="EMBL/GenBank/DDBJ databases">
        <title>Transcriptomic and genomic resources for Thalictrum thalictroides and T. hernandezii: Facilitating candidate gene discovery in an emerging model plant lineage.</title>
        <authorList>
            <person name="Arias T."/>
            <person name="Riano-Pachon D.M."/>
            <person name="Di Stilio V.S."/>
        </authorList>
    </citation>
    <scope>NUCLEOTIDE SEQUENCE [LARGE SCALE GENOMIC DNA]</scope>
    <source>
        <strain evidence="2">cv. WT478/WT964</strain>
        <tissue evidence="1">Leaves</tissue>
    </source>
</reference>
<name>A0A7J6VEC5_THATH</name>
<organism evidence="1 2">
    <name type="scientific">Thalictrum thalictroides</name>
    <name type="common">Rue-anemone</name>
    <name type="synonym">Anemone thalictroides</name>
    <dbReference type="NCBI Taxonomy" id="46969"/>
    <lineage>
        <taxon>Eukaryota</taxon>
        <taxon>Viridiplantae</taxon>
        <taxon>Streptophyta</taxon>
        <taxon>Embryophyta</taxon>
        <taxon>Tracheophyta</taxon>
        <taxon>Spermatophyta</taxon>
        <taxon>Magnoliopsida</taxon>
        <taxon>Ranunculales</taxon>
        <taxon>Ranunculaceae</taxon>
        <taxon>Thalictroideae</taxon>
        <taxon>Thalictrum</taxon>
    </lineage>
</organism>
<sequence length="112" mass="13447">MGEKRRRTNKRRWDEMPPEVLVEIFLRLPMDHMFYFTYGVCKSWCSAVLDVLFPSPGLLDLNKVDAYPQHLKKEYMRLLKILLDTRPKAQWHTFISPRTVRLKEHAILYIAQ</sequence>
<evidence type="ECO:0000313" key="1">
    <source>
        <dbReference type="EMBL" id="KAF5183117.1"/>
    </source>
</evidence>
<evidence type="ECO:0000313" key="2">
    <source>
        <dbReference type="Proteomes" id="UP000554482"/>
    </source>
</evidence>
<dbReference type="OrthoDB" id="1470711at2759"/>
<dbReference type="AlphaFoldDB" id="A0A7J6VEC5"/>
<evidence type="ECO:0008006" key="3">
    <source>
        <dbReference type="Google" id="ProtNLM"/>
    </source>
</evidence>
<feature type="non-terminal residue" evidence="1">
    <location>
        <position position="112"/>
    </location>
</feature>
<accession>A0A7J6VEC5</accession>
<protein>
    <recommendedName>
        <fullName evidence="3">F-box domain-containing protein</fullName>
    </recommendedName>
</protein>
<dbReference type="InterPro" id="IPR036047">
    <property type="entry name" value="F-box-like_dom_sf"/>
</dbReference>
<proteinExistence type="predicted"/>
<dbReference type="EMBL" id="JABWDY010033915">
    <property type="protein sequence ID" value="KAF5183117.1"/>
    <property type="molecule type" value="Genomic_DNA"/>
</dbReference>